<evidence type="ECO:0000256" key="2">
    <source>
        <dbReference type="ARBA" id="ARBA00001958"/>
    </source>
</evidence>
<evidence type="ECO:0000256" key="6">
    <source>
        <dbReference type="ARBA" id="ARBA00012102"/>
    </source>
</evidence>
<feature type="binding site" evidence="16">
    <location>
        <position position="120"/>
    </location>
    <ligand>
        <name>ATP</name>
        <dbReference type="ChEBI" id="CHEBI:30616"/>
    </ligand>
</feature>
<dbReference type="PANTHER" id="PTHR34265">
    <property type="entry name" value="TYPE III PANTOTHENATE KINASE"/>
    <property type="match status" value="1"/>
</dbReference>
<dbReference type="EC" id="2.7.1.33" evidence="6 16"/>
<comment type="cofactor">
    <cofactor evidence="2">
        <name>K(+)</name>
        <dbReference type="ChEBI" id="CHEBI:29103"/>
    </cofactor>
</comment>
<protein>
    <recommendedName>
        <fullName evidence="15 16">Type III pantothenate kinase</fullName>
        <ecNumber evidence="6 16">2.7.1.33</ecNumber>
    </recommendedName>
    <alternativeName>
        <fullName evidence="16">PanK-III</fullName>
    </alternativeName>
    <alternativeName>
        <fullName evidence="16">Pantothenic acid kinase</fullName>
    </alternativeName>
</protein>
<dbReference type="SUPFAM" id="SSF53067">
    <property type="entry name" value="Actin-like ATPase domain"/>
    <property type="match status" value="2"/>
</dbReference>
<evidence type="ECO:0000256" key="13">
    <source>
        <dbReference type="ARBA" id="ARBA00022993"/>
    </source>
</evidence>
<evidence type="ECO:0000256" key="7">
    <source>
        <dbReference type="ARBA" id="ARBA00022490"/>
    </source>
</evidence>
<evidence type="ECO:0000256" key="14">
    <source>
        <dbReference type="ARBA" id="ARBA00038036"/>
    </source>
</evidence>
<keyword evidence="13 16" id="KW-0173">Coenzyme A biosynthesis</keyword>
<dbReference type="RefSeq" id="WP_208059355.1">
    <property type="nucleotide sequence ID" value="NZ_JAGDYP010000009.1"/>
</dbReference>
<evidence type="ECO:0000313" key="18">
    <source>
        <dbReference type="Proteomes" id="UP000681610"/>
    </source>
</evidence>
<comment type="similarity">
    <text evidence="14 16">Belongs to the type III pantothenate kinase family.</text>
</comment>
<evidence type="ECO:0000256" key="4">
    <source>
        <dbReference type="ARBA" id="ARBA00005225"/>
    </source>
</evidence>
<feature type="binding site" evidence="16">
    <location>
        <position position="87"/>
    </location>
    <ligand>
        <name>substrate</name>
    </ligand>
</feature>
<keyword evidence="12 16" id="KW-0630">Potassium</keyword>
<dbReference type="CDD" id="cd24015">
    <property type="entry name" value="ASKHA_NBD_PanK-III"/>
    <property type="match status" value="1"/>
</dbReference>
<evidence type="ECO:0000256" key="16">
    <source>
        <dbReference type="HAMAP-Rule" id="MF_01274"/>
    </source>
</evidence>
<organism evidence="17 18">
    <name type="scientific">Capnocytophaga bilenii</name>
    <dbReference type="NCBI Taxonomy" id="2819369"/>
    <lineage>
        <taxon>Bacteria</taxon>
        <taxon>Pseudomonadati</taxon>
        <taxon>Bacteroidota</taxon>
        <taxon>Flavobacteriia</taxon>
        <taxon>Flavobacteriales</taxon>
        <taxon>Flavobacteriaceae</taxon>
        <taxon>Capnocytophaga</taxon>
    </lineage>
</organism>
<accession>A0ABS3Q049</accession>
<keyword evidence="10 16" id="KW-0418">Kinase</keyword>
<comment type="subunit">
    <text evidence="5 16">Homodimer.</text>
</comment>
<comment type="caution">
    <text evidence="17">The sequence shown here is derived from an EMBL/GenBank/DDBJ whole genome shotgun (WGS) entry which is preliminary data.</text>
</comment>
<dbReference type="NCBIfam" id="NF009853">
    <property type="entry name" value="PRK13320.1-5"/>
    <property type="match status" value="1"/>
</dbReference>
<dbReference type="Gene3D" id="3.30.420.40">
    <property type="match status" value="2"/>
</dbReference>
<feature type="binding site" evidence="16">
    <location>
        <begin position="6"/>
        <end position="13"/>
    </location>
    <ligand>
        <name>ATP</name>
        <dbReference type="ChEBI" id="CHEBI:30616"/>
    </ligand>
</feature>
<name>A0ABS3Q049_9FLAO</name>
<comment type="function">
    <text evidence="16">Catalyzes the phosphorylation of pantothenate (Pan), the first step in CoA biosynthesis.</text>
</comment>
<comment type="cofactor">
    <cofactor evidence="16">
        <name>NH4(+)</name>
        <dbReference type="ChEBI" id="CHEBI:28938"/>
    </cofactor>
    <cofactor evidence="16">
        <name>K(+)</name>
        <dbReference type="ChEBI" id="CHEBI:29103"/>
    </cofactor>
    <text evidence="16">A monovalent cation. Ammonium or potassium.</text>
</comment>
<evidence type="ECO:0000256" key="9">
    <source>
        <dbReference type="ARBA" id="ARBA00022741"/>
    </source>
</evidence>
<dbReference type="GO" id="GO:0016301">
    <property type="term" value="F:kinase activity"/>
    <property type="evidence" value="ECO:0007669"/>
    <property type="project" value="UniProtKB-KW"/>
</dbReference>
<evidence type="ECO:0000256" key="11">
    <source>
        <dbReference type="ARBA" id="ARBA00022840"/>
    </source>
</evidence>
<dbReference type="NCBIfam" id="TIGR00671">
    <property type="entry name" value="baf"/>
    <property type="match status" value="1"/>
</dbReference>
<evidence type="ECO:0000256" key="5">
    <source>
        <dbReference type="ARBA" id="ARBA00011738"/>
    </source>
</evidence>
<reference evidence="17 18" key="1">
    <citation type="submission" date="2021-03" db="EMBL/GenBank/DDBJ databases">
        <title>Isolation and description of Capnocytophaga bilenii sp. nov., a novel Capnocytophaga species, isolated from a gingivitis subject.</title>
        <authorList>
            <person name="Antezack A."/>
            <person name="Monnet-Corti V."/>
            <person name="La Scola B."/>
        </authorList>
    </citation>
    <scope>NUCLEOTIDE SEQUENCE [LARGE SCALE GENOMIC DNA]</scope>
    <source>
        <strain evidence="17 18">Marseille-Q4570</strain>
    </source>
</reference>
<gene>
    <name evidence="16" type="primary">coaX</name>
    <name evidence="17" type="ORF">J4N46_10900</name>
</gene>
<dbReference type="Pfam" id="PF03309">
    <property type="entry name" value="Pan_kinase"/>
    <property type="match status" value="1"/>
</dbReference>
<evidence type="ECO:0000256" key="12">
    <source>
        <dbReference type="ARBA" id="ARBA00022958"/>
    </source>
</evidence>
<dbReference type="InterPro" id="IPR043129">
    <property type="entry name" value="ATPase_NBD"/>
</dbReference>
<keyword evidence="8 16" id="KW-0808">Transferase</keyword>
<feature type="binding site" evidence="16">
    <location>
        <position position="174"/>
    </location>
    <ligand>
        <name>substrate</name>
    </ligand>
</feature>
<comment type="subcellular location">
    <subcellularLocation>
        <location evidence="3 16">Cytoplasm</location>
    </subcellularLocation>
</comment>
<proteinExistence type="inferred from homology"/>
<evidence type="ECO:0000256" key="8">
    <source>
        <dbReference type="ARBA" id="ARBA00022679"/>
    </source>
</evidence>
<evidence type="ECO:0000256" key="10">
    <source>
        <dbReference type="ARBA" id="ARBA00022777"/>
    </source>
</evidence>
<comment type="pathway">
    <text evidence="4 16">Cofactor biosynthesis; coenzyme A biosynthesis; CoA from (R)-pantothenate: step 1/5.</text>
</comment>
<feature type="binding site" evidence="16">
    <location>
        <begin position="94"/>
        <end position="97"/>
    </location>
    <ligand>
        <name>substrate</name>
    </ligand>
</feature>
<feature type="binding site" evidence="16">
    <location>
        <position position="117"/>
    </location>
    <ligand>
        <name>K(+)</name>
        <dbReference type="ChEBI" id="CHEBI:29103"/>
    </ligand>
</feature>
<evidence type="ECO:0000256" key="1">
    <source>
        <dbReference type="ARBA" id="ARBA00001206"/>
    </source>
</evidence>
<feature type="active site" description="Proton acceptor" evidence="16">
    <location>
        <position position="96"/>
    </location>
</feature>
<dbReference type="PANTHER" id="PTHR34265:SF1">
    <property type="entry name" value="TYPE III PANTOTHENATE KINASE"/>
    <property type="match status" value="1"/>
</dbReference>
<keyword evidence="18" id="KW-1185">Reference proteome</keyword>
<dbReference type="InterPro" id="IPR004619">
    <property type="entry name" value="Type_III_PanK"/>
</dbReference>
<keyword evidence="16" id="KW-0479">Metal-binding</keyword>
<dbReference type="HAMAP" id="MF_01274">
    <property type="entry name" value="Pantothen_kinase_3"/>
    <property type="match status" value="1"/>
</dbReference>
<keyword evidence="9 16" id="KW-0547">Nucleotide-binding</keyword>
<dbReference type="EMBL" id="JAGDYP010000009">
    <property type="protein sequence ID" value="MBO1884905.1"/>
    <property type="molecule type" value="Genomic_DNA"/>
</dbReference>
<evidence type="ECO:0000256" key="15">
    <source>
        <dbReference type="ARBA" id="ARBA00040883"/>
    </source>
</evidence>
<evidence type="ECO:0000256" key="3">
    <source>
        <dbReference type="ARBA" id="ARBA00004496"/>
    </source>
</evidence>
<evidence type="ECO:0000313" key="17">
    <source>
        <dbReference type="EMBL" id="MBO1884905.1"/>
    </source>
</evidence>
<sequence length="245" mass="27385">MNLIIDEGNSSIKIALFEENRCKIFKKIENETVLAQFLQEFSLGELRAAAVASVVKDAEQRFSFLNNILPEVLYLNALSPMPFVNKYATPQTLGIDRLALAAAGVHHFPNCNVLIIDAGTCITFDVVTKNKEYLGGAIAPGIGMRLRAMHEFTSKLPLIEEQDYDNEEFIGNTTQSCMLSGVYCNVVQEIEGVIGLYKQRFQDLEVILTGGNHFYLQKRIKSRIFASSLVLVEGLNAILEYQKQL</sequence>
<keyword evidence="11 16" id="KW-0067">ATP-binding</keyword>
<keyword evidence="7 16" id="KW-0963">Cytoplasm</keyword>
<dbReference type="Proteomes" id="UP000681610">
    <property type="component" value="Unassembled WGS sequence"/>
</dbReference>
<comment type="catalytic activity">
    <reaction evidence="1 16">
        <text>(R)-pantothenate + ATP = (R)-4'-phosphopantothenate + ADP + H(+)</text>
        <dbReference type="Rhea" id="RHEA:16373"/>
        <dbReference type="ChEBI" id="CHEBI:10986"/>
        <dbReference type="ChEBI" id="CHEBI:15378"/>
        <dbReference type="ChEBI" id="CHEBI:29032"/>
        <dbReference type="ChEBI" id="CHEBI:30616"/>
        <dbReference type="ChEBI" id="CHEBI:456216"/>
        <dbReference type="EC" id="2.7.1.33"/>
    </reaction>
</comment>